<evidence type="ECO:0000256" key="3">
    <source>
        <dbReference type="ARBA" id="ARBA00022679"/>
    </source>
</evidence>
<keyword evidence="5 11" id="KW-0670">Pyruvate</keyword>
<dbReference type="RefSeq" id="WP_102244871.1">
    <property type="nucleotide sequence ID" value="NZ_CP025704.1"/>
</dbReference>
<feature type="domain" description="Aminotransferase class V" evidence="10">
    <location>
        <begin position="57"/>
        <end position="294"/>
    </location>
</feature>
<evidence type="ECO:0000256" key="7">
    <source>
        <dbReference type="ARBA" id="ARBA00049460"/>
    </source>
</evidence>
<dbReference type="InterPro" id="IPR012703">
    <property type="entry name" value="NH2EtPonate_pyrv_transaminase"/>
</dbReference>
<evidence type="ECO:0000256" key="5">
    <source>
        <dbReference type="ARBA" id="ARBA00023317"/>
    </source>
</evidence>
<protein>
    <recommendedName>
        <fullName evidence="6">2-aminoethylphosphonate--pyruvate transaminase</fullName>
        <ecNumber evidence="6">2.6.1.37</ecNumber>
    </recommendedName>
</protein>
<feature type="modified residue" description="N6-(pyridoxal phosphate)lysine" evidence="9">
    <location>
        <position position="196"/>
    </location>
</feature>
<dbReference type="InterPro" id="IPR015424">
    <property type="entry name" value="PyrdxlP-dep_Trfase"/>
</dbReference>
<gene>
    <name evidence="11" type="ORF">C0V70_15995</name>
</gene>
<dbReference type="PANTHER" id="PTHR42778">
    <property type="entry name" value="2-AMINOETHYLPHOSPHONATE--PYRUVATE TRANSAMINASE"/>
    <property type="match status" value="1"/>
</dbReference>
<reference evidence="11 12" key="1">
    <citation type="submission" date="2018-01" db="EMBL/GenBank/DDBJ databases">
        <title>Complete genome sequence of Bacteriovorax stolpii DSM12778.</title>
        <authorList>
            <person name="Tang B."/>
            <person name="Chang J."/>
        </authorList>
    </citation>
    <scope>NUCLEOTIDE SEQUENCE [LARGE SCALE GENOMIC DNA]</scope>
    <source>
        <strain evidence="11 12">DSM 12778</strain>
    </source>
</reference>
<dbReference type="Pfam" id="PF00266">
    <property type="entry name" value="Aminotran_5"/>
    <property type="match status" value="1"/>
</dbReference>
<dbReference type="Gene3D" id="3.90.1150.10">
    <property type="entry name" value="Aspartate Aminotransferase, domain 1"/>
    <property type="match status" value="1"/>
</dbReference>
<dbReference type="NCBIfam" id="NF010006">
    <property type="entry name" value="PRK13479.1"/>
    <property type="match status" value="1"/>
</dbReference>
<evidence type="ECO:0000256" key="1">
    <source>
        <dbReference type="ARBA" id="ARBA00001933"/>
    </source>
</evidence>
<organism evidence="11 12">
    <name type="scientific">Bacteriovorax stolpii</name>
    <name type="common">Bdellovibrio stolpii</name>
    <dbReference type="NCBI Taxonomy" id="960"/>
    <lineage>
        <taxon>Bacteria</taxon>
        <taxon>Pseudomonadati</taxon>
        <taxon>Bdellovibrionota</taxon>
        <taxon>Bacteriovoracia</taxon>
        <taxon>Bacteriovoracales</taxon>
        <taxon>Bacteriovoracaceae</taxon>
        <taxon>Bacteriovorax</taxon>
    </lineage>
</organism>
<name>A0A2K9NVQ7_BACTC</name>
<dbReference type="HAMAP" id="MF_01376">
    <property type="entry name" value="PhnW_aminotrans_5"/>
    <property type="match status" value="1"/>
</dbReference>
<evidence type="ECO:0000256" key="2">
    <source>
        <dbReference type="ARBA" id="ARBA00022576"/>
    </source>
</evidence>
<dbReference type="PIRSF" id="PIRSF000524">
    <property type="entry name" value="SPT"/>
    <property type="match status" value="1"/>
</dbReference>
<dbReference type="PANTHER" id="PTHR42778:SF1">
    <property type="entry name" value="2-AMINOETHYLPHOSPHONATE--PYRUVATE TRANSAMINASE"/>
    <property type="match status" value="1"/>
</dbReference>
<dbReference type="EC" id="2.6.1.37" evidence="6"/>
<evidence type="ECO:0000256" key="6">
    <source>
        <dbReference type="ARBA" id="ARBA00044521"/>
    </source>
</evidence>
<dbReference type="Gene3D" id="3.40.640.10">
    <property type="entry name" value="Type I PLP-dependent aspartate aminotransferase-like (Major domain)"/>
    <property type="match status" value="1"/>
</dbReference>
<dbReference type="NCBIfam" id="TIGR03301">
    <property type="entry name" value="PhnW-AepZ"/>
    <property type="match status" value="1"/>
</dbReference>
<accession>A0A2K9NVQ7</accession>
<evidence type="ECO:0000256" key="9">
    <source>
        <dbReference type="PIRSR" id="PIRSR000524-50"/>
    </source>
</evidence>
<dbReference type="SUPFAM" id="SSF53383">
    <property type="entry name" value="PLP-dependent transferases"/>
    <property type="match status" value="1"/>
</dbReference>
<evidence type="ECO:0000259" key="10">
    <source>
        <dbReference type="Pfam" id="PF00266"/>
    </source>
</evidence>
<dbReference type="InterPro" id="IPR015421">
    <property type="entry name" value="PyrdxlP-dep_Trfase_major"/>
</dbReference>
<dbReference type="InterPro" id="IPR015422">
    <property type="entry name" value="PyrdxlP-dep_Trfase_small"/>
</dbReference>
<dbReference type="AlphaFoldDB" id="A0A2K9NVQ7"/>
<dbReference type="InterPro" id="IPR000192">
    <property type="entry name" value="Aminotrans_V_dom"/>
</dbReference>
<evidence type="ECO:0000313" key="12">
    <source>
        <dbReference type="Proteomes" id="UP000235584"/>
    </source>
</evidence>
<evidence type="ECO:0000256" key="4">
    <source>
        <dbReference type="ARBA" id="ARBA00022898"/>
    </source>
</evidence>
<dbReference type="GO" id="GO:0047304">
    <property type="term" value="F:2-aminoethylphosphonate-pyruvate transaminase activity"/>
    <property type="evidence" value="ECO:0007669"/>
    <property type="project" value="UniProtKB-EC"/>
</dbReference>
<evidence type="ECO:0000256" key="8">
    <source>
        <dbReference type="PIRSR" id="PIRSR000524-1"/>
    </source>
</evidence>
<dbReference type="EMBL" id="CP025704">
    <property type="protein sequence ID" value="AUN99580.1"/>
    <property type="molecule type" value="Genomic_DNA"/>
</dbReference>
<feature type="binding site" evidence="8">
    <location>
        <position position="340"/>
    </location>
    <ligand>
        <name>substrate</name>
    </ligand>
</feature>
<keyword evidence="3" id="KW-0808">Transferase</keyword>
<dbReference type="KEGG" id="bsto:C0V70_15995"/>
<keyword evidence="4 9" id="KW-0663">Pyridoxal phosphate</keyword>
<sequence>MKTVKRNILLNPGPATTTDTVKNAMVVPDICPRELEFGELTLSVRDDLIKVARGEKNHTCVLLTSSGTGGVEACLTSVIPMDKKVLIVNNGAYGERMQAICDAYGIAHVDYNIPAGKPVDLAELEKMIQAHQKDLSHVAFIHHETTVGILNPLKEICSLAHKYKLENIVDAMSSFAGMDIDVERDEVDYLVSSSNKCIQGMAGISFVIARLENLKKTSSIKRNFYFNLMANYEYLNKNKQFLFTPPVQTLYALRQAVTEYFQEGAENRFARYASMYEVMKKRVKELGFEFLVEEKHHAKLLTAILDPKSPNYSFNEMHDYLFERGFTIYPGKVGSINTFRLSNIGAIYPADIEAFLKVFEEYLRLKKII</sequence>
<dbReference type="Proteomes" id="UP000235584">
    <property type="component" value="Chromosome"/>
</dbReference>
<keyword evidence="2" id="KW-0032">Aminotransferase</keyword>
<keyword evidence="12" id="KW-1185">Reference proteome</keyword>
<proteinExistence type="inferred from homology"/>
<dbReference type="InterPro" id="IPR024169">
    <property type="entry name" value="SP_NH2Trfase/AEP_transaminase"/>
</dbReference>
<dbReference type="GO" id="GO:0019700">
    <property type="term" value="P:organic phosphonate catabolic process"/>
    <property type="evidence" value="ECO:0007669"/>
    <property type="project" value="InterPro"/>
</dbReference>
<comment type="catalytic activity">
    <reaction evidence="7">
        <text>(2-aminoethyl)phosphonate + pyruvate = phosphonoacetaldehyde + L-alanine</text>
        <dbReference type="Rhea" id="RHEA:17021"/>
        <dbReference type="ChEBI" id="CHEBI:15361"/>
        <dbReference type="ChEBI" id="CHEBI:57418"/>
        <dbReference type="ChEBI" id="CHEBI:57972"/>
        <dbReference type="ChEBI" id="CHEBI:58383"/>
        <dbReference type="EC" id="2.6.1.37"/>
    </reaction>
</comment>
<evidence type="ECO:0000313" key="11">
    <source>
        <dbReference type="EMBL" id="AUN99580.1"/>
    </source>
</evidence>
<comment type="cofactor">
    <cofactor evidence="1 9">
        <name>pyridoxal 5'-phosphate</name>
        <dbReference type="ChEBI" id="CHEBI:597326"/>
    </cofactor>
</comment>